<dbReference type="GO" id="GO:0005975">
    <property type="term" value="P:carbohydrate metabolic process"/>
    <property type="evidence" value="ECO:0007669"/>
    <property type="project" value="InterPro"/>
</dbReference>
<dbReference type="SUPFAM" id="SSF48208">
    <property type="entry name" value="Six-hairpin glycosidases"/>
    <property type="match status" value="1"/>
</dbReference>
<proteinExistence type="predicted"/>
<dbReference type="Gene3D" id="2.70.98.10">
    <property type="match status" value="1"/>
</dbReference>
<dbReference type="NCBIfam" id="TIGR01180">
    <property type="entry name" value="aman2_put"/>
    <property type="match status" value="1"/>
</dbReference>
<dbReference type="InterPro" id="IPR008928">
    <property type="entry name" value="6-hairpin_glycosidase_sf"/>
</dbReference>
<dbReference type="Gene3D" id="1.20.1610.10">
    <property type="entry name" value="alpha-1,2-mannosidases domains"/>
    <property type="match status" value="1"/>
</dbReference>
<keyword evidence="8" id="KW-1185">Reference proteome</keyword>
<dbReference type="PANTHER" id="PTHR12143:SF39">
    <property type="entry name" value="SECRETED PROTEIN"/>
    <property type="match status" value="1"/>
</dbReference>
<protein>
    <submittedName>
        <fullName evidence="7">Glycoside hydrolase family 92 protein</fullName>
    </submittedName>
</protein>
<dbReference type="InterPro" id="IPR012939">
    <property type="entry name" value="Glyco_hydro_92"/>
</dbReference>
<dbReference type="Pfam" id="PF13290">
    <property type="entry name" value="CHB_HEX_C_1"/>
    <property type="match status" value="1"/>
</dbReference>
<dbReference type="KEGG" id="chyd:H4K34_08230"/>
<gene>
    <name evidence="7" type="ORF">H4K34_08230</name>
</gene>
<dbReference type="Gene3D" id="3.30.2080.10">
    <property type="entry name" value="GH92 mannosidase domain"/>
    <property type="match status" value="1"/>
</dbReference>
<accession>A0A7H0VJC0</accession>
<dbReference type="InterPro" id="IPR041371">
    <property type="entry name" value="GH92_N"/>
</dbReference>
<keyword evidence="7" id="KW-0378">Hydrolase</keyword>
<dbReference type="Pfam" id="PF17678">
    <property type="entry name" value="Glyco_hydro_92N"/>
    <property type="match status" value="1"/>
</dbReference>
<feature type="domain" description="Glycosyl hydrolase family 92 N-terminal" evidence="6">
    <location>
        <begin position="33"/>
        <end position="233"/>
    </location>
</feature>
<dbReference type="InterPro" id="IPR005887">
    <property type="entry name" value="GH92_a_mannosidase_put"/>
</dbReference>
<comment type="cofactor">
    <cofactor evidence="1">
        <name>Ca(2+)</name>
        <dbReference type="ChEBI" id="CHEBI:29108"/>
    </cofactor>
</comment>
<dbReference type="RefSeq" id="WP_210760343.1">
    <property type="nucleotide sequence ID" value="NZ_CP060139.1"/>
</dbReference>
<dbReference type="GO" id="GO:0000224">
    <property type="term" value="F:peptide-N4-(N-acetyl-beta-glucosaminyl)asparagine amidase activity"/>
    <property type="evidence" value="ECO:0007669"/>
    <property type="project" value="TreeGrafter"/>
</dbReference>
<evidence type="ECO:0000256" key="2">
    <source>
        <dbReference type="ARBA" id="ARBA00011245"/>
    </source>
</evidence>
<dbReference type="PROSITE" id="PS51257">
    <property type="entry name" value="PROKAR_LIPOPROTEIN"/>
    <property type="match status" value="1"/>
</dbReference>
<dbReference type="Pfam" id="PF07971">
    <property type="entry name" value="Glyco_hydro_92"/>
    <property type="match status" value="1"/>
</dbReference>
<dbReference type="InterPro" id="IPR014718">
    <property type="entry name" value="GH-type_carb-bd"/>
</dbReference>
<dbReference type="FunFam" id="3.30.2080.10:FF:000001">
    <property type="entry name" value="Alpha-1,2-mannosidase subfamily"/>
    <property type="match status" value="1"/>
</dbReference>
<feature type="domain" description="Glycosyl hydrolase family 92" evidence="4">
    <location>
        <begin position="256"/>
        <end position="714"/>
    </location>
</feature>
<dbReference type="EMBL" id="CP060139">
    <property type="protein sequence ID" value="QNR25818.1"/>
    <property type="molecule type" value="Genomic_DNA"/>
</dbReference>
<dbReference type="GO" id="GO:0006516">
    <property type="term" value="P:glycoprotein catabolic process"/>
    <property type="evidence" value="ECO:0007669"/>
    <property type="project" value="TreeGrafter"/>
</dbReference>
<name>A0A7H0VJC0_9FLAO</name>
<evidence type="ECO:0000313" key="7">
    <source>
        <dbReference type="EMBL" id="QNR25818.1"/>
    </source>
</evidence>
<reference evidence="7 8" key="1">
    <citation type="submission" date="2020-08" db="EMBL/GenBank/DDBJ databases">
        <title>Croceimicrobium hydrocarbonivorans gen. nov., sp. nov., a novel marine bacterium isolated from a bacterial consortium that degrades polyethylene terephthalate.</title>
        <authorList>
            <person name="Liu R."/>
        </authorList>
    </citation>
    <scope>NUCLEOTIDE SEQUENCE [LARGE SCALE GENOMIC DNA]</scope>
    <source>
        <strain evidence="7 8">A20-9</strain>
    </source>
</reference>
<dbReference type="PANTHER" id="PTHR12143">
    <property type="entry name" value="PEPTIDE N-GLYCANASE PNGASE -RELATED"/>
    <property type="match status" value="1"/>
</dbReference>
<dbReference type="InterPro" id="IPR050883">
    <property type="entry name" value="PNGase"/>
</dbReference>
<keyword evidence="3" id="KW-0106">Calcium</keyword>
<evidence type="ECO:0000259" key="6">
    <source>
        <dbReference type="Pfam" id="PF17678"/>
    </source>
</evidence>
<dbReference type="Gene3D" id="1.20.1050.60">
    <property type="entry name" value="alpha-1,2-mannosidase"/>
    <property type="match status" value="1"/>
</dbReference>
<evidence type="ECO:0000313" key="8">
    <source>
        <dbReference type="Proteomes" id="UP000516305"/>
    </source>
</evidence>
<dbReference type="InterPro" id="IPR059177">
    <property type="entry name" value="GH29D-like_dom"/>
</dbReference>
<comment type="subunit">
    <text evidence="2">Monomer.</text>
</comment>
<dbReference type="AlphaFoldDB" id="A0A7H0VJC0"/>
<evidence type="ECO:0000259" key="5">
    <source>
        <dbReference type="Pfam" id="PF13290"/>
    </source>
</evidence>
<sequence>MRSKSILFAPLILALACSGPEPETINSKNWAELVNPFIGTGGHGHTYPGVSAPFGFMQLSPDTRLSGWDGCGGYHYSDSVIYGFSHTHLSGTGISDYGDVLIMPFTGEGHFNNGSESSPDSGYASRFNHSKESAHAGYYQVELLDYNIQVELTASQRTGMHHYQYPKSASQGLVVDLQHRDQLLDAHLEIIDPSHIRGYRVSKAWAQEQHLYFYLELSQAIKESRYNEDSTKLLLYFDNPEELYLKIGSSAVSMEGAERNLKKEIPAWDFKALRQNCEAAWNKELSKIQAQFESPEDEKIFYTALYHSYLNPNIFQDVDGQYRGTDLEVHQDSSFTNYSVFSLWDTYRATHPLFTLTQQKRSLDFIKTFLHQYQNGGELPMWELAGNYTGCMIGYHAIPVIVDAYAKGIRDFDTELALKAMIEEAEKDELGKAYYIAQGYMASNDEHESVSKNLEYAYNDWCIAQFAKELGKDSIYRVFIERAQNYQNIFDPETGFMRAKRKQMFMEPFDPAEVNFNFTEANSWQYSFYVPQDLSGLIALQGGADGFNAKLEALFNAPQETSGREQADITGLIGQYAHGNEPSHHMAYLYNYTGASAKTQAMVRRIMKEMYHNSPDGLIGNEDCGQMSSWYVLSALGFYPVTPGSPDYIIGSPLVKNASLQLENGQSFKIQVENQGPNNVYIQEIRLNGNPYTQAWINQKTILDGGELTFVMGPKPGPALEAPVSEIKDELISPVPFIKQESAEFRDSLVLSLHCADPDAKIYYSLRGNQVDTNSSLYEKPIVLKDNSMLYAMAKVPGKKASKPAGTVFVKLKTNRKIEFSTPTDPQYPGSGSNTLLDGMDGGSDFRTGGWQGWQGQDVELIIDLGPEGEHISRLSANLLQDTKSWIFLPKQVRFYAAQFDDQFEFLGAVKPETADTASGTHIEDIELSFSGRRARKVKIVIENYGPLPAGHISAGKESWLFVDEVKIQKF</sequence>
<dbReference type="GO" id="GO:0030246">
    <property type="term" value="F:carbohydrate binding"/>
    <property type="evidence" value="ECO:0007669"/>
    <property type="project" value="InterPro"/>
</dbReference>
<dbReference type="GO" id="GO:0005829">
    <property type="term" value="C:cytosol"/>
    <property type="evidence" value="ECO:0007669"/>
    <property type="project" value="TreeGrafter"/>
</dbReference>
<dbReference type="Proteomes" id="UP000516305">
    <property type="component" value="Chromosome"/>
</dbReference>
<organism evidence="7 8">
    <name type="scientific">Croceimicrobium hydrocarbonivorans</name>
    <dbReference type="NCBI Taxonomy" id="2761580"/>
    <lineage>
        <taxon>Bacteria</taxon>
        <taxon>Pseudomonadati</taxon>
        <taxon>Bacteroidota</taxon>
        <taxon>Flavobacteriia</taxon>
        <taxon>Flavobacteriales</taxon>
        <taxon>Owenweeksiaceae</taxon>
        <taxon>Croceimicrobium</taxon>
    </lineage>
</organism>
<evidence type="ECO:0000256" key="3">
    <source>
        <dbReference type="ARBA" id="ARBA00022837"/>
    </source>
</evidence>
<evidence type="ECO:0000256" key="1">
    <source>
        <dbReference type="ARBA" id="ARBA00001913"/>
    </source>
</evidence>
<dbReference type="FunFam" id="1.20.1050.60:FF:000001">
    <property type="entry name" value="Putative alpha-1,2-mannosidase"/>
    <property type="match status" value="1"/>
</dbReference>
<feature type="domain" description="GH29D-like beta-sandwich" evidence="5">
    <location>
        <begin position="745"/>
        <end position="802"/>
    </location>
</feature>
<evidence type="ECO:0000259" key="4">
    <source>
        <dbReference type="Pfam" id="PF07971"/>
    </source>
</evidence>